<feature type="compositionally biased region" description="Basic residues" evidence="1">
    <location>
        <begin position="61"/>
        <end position="71"/>
    </location>
</feature>
<organism evidence="2">
    <name type="scientific">uncultured Gemmatimonadaceae bacterium</name>
    <dbReference type="NCBI Taxonomy" id="246130"/>
    <lineage>
        <taxon>Bacteria</taxon>
        <taxon>Pseudomonadati</taxon>
        <taxon>Gemmatimonadota</taxon>
        <taxon>Gemmatimonadia</taxon>
        <taxon>Gemmatimonadales</taxon>
        <taxon>Gemmatimonadaceae</taxon>
        <taxon>environmental samples</taxon>
    </lineage>
</organism>
<dbReference type="AlphaFoldDB" id="A0A6J4L2U3"/>
<feature type="compositionally biased region" description="Basic and acidic residues" evidence="1">
    <location>
        <begin position="40"/>
        <end position="60"/>
    </location>
</feature>
<dbReference type="EMBL" id="CADCTX010000458">
    <property type="protein sequence ID" value="CAA9320617.1"/>
    <property type="molecule type" value="Genomic_DNA"/>
</dbReference>
<feature type="region of interest" description="Disordered" evidence="1">
    <location>
        <begin position="17"/>
        <end position="95"/>
    </location>
</feature>
<accession>A0A6J4L2U3</accession>
<feature type="non-terminal residue" evidence="2">
    <location>
        <position position="1"/>
    </location>
</feature>
<evidence type="ECO:0000313" key="2">
    <source>
        <dbReference type="EMBL" id="CAA9320617.1"/>
    </source>
</evidence>
<proteinExistence type="predicted"/>
<feature type="non-terminal residue" evidence="2">
    <location>
        <position position="95"/>
    </location>
</feature>
<gene>
    <name evidence="2" type="ORF">AVDCRST_MAG40-1445</name>
</gene>
<reference evidence="2" key="1">
    <citation type="submission" date="2020-02" db="EMBL/GenBank/DDBJ databases">
        <authorList>
            <person name="Meier V. D."/>
        </authorList>
    </citation>
    <scope>NUCLEOTIDE SEQUENCE</scope>
    <source>
        <strain evidence="2">AVDCRST_MAG40</strain>
    </source>
</reference>
<evidence type="ECO:0000256" key="1">
    <source>
        <dbReference type="SAM" id="MobiDB-lite"/>
    </source>
</evidence>
<name>A0A6J4L2U3_9BACT</name>
<protein>
    <submittedName>
        <fullName evidence="2">Uncharacterized protein</fullName>
    </submittedName>
</protein>
<sequence>VGDPAAAPAICHLARARDARRPGGAGAPARAAAGLSGGRGDARTGDPRSDSDRYGADGRGRRARREPHHPPVRGGTGLARRGRRSAPRGAPGTGL</sequence>